<evidence type="ECO:0000313" key="2">
    <source>
        <dbReference type="EMBL" id="MBP2353908.1"/>
    </source>
</evidence>
<keyword evidence="1" id="KW-0732">Signal</keyword>
<name>A0ABS4UQI7_9ACTN</name>
<evidence type="ECO:0000256" key="1">
    <source>
        <dbReference type="SAM" id="SignalP"/>
    </source>
</evidence>
<dbReference type="RefSeq" id="WP_209696796.1">
    <property type="nucleotide sequence ID" value="NZ_BAAAVU010000001.1"/>
</dbReference>
<dbReference type="EMBL" id="JAGINT010000002">
    <property type="protein sequence ID" value="MBP2353908.1"/>
    <property type="molecule type" value="Genomic_DNA"/>
</dbReference>
<organism evidence="2 3">
    <name type="scientific">Kribbella aluminosa</name>
    <dbReference type="NCBI Taxonomy" id="416017"/>
    <lineage>
        <taxon>Bacteria</taxon>
        <taxon>Bacillati</taxon>
        <taxon>Actinomycetota</taxon>
        <taxon>Actinomycetes</taxon>
        <taxon>Propionibacteriales</taxon>
        <taxon>Kribbellaceae</taxon>
        <taxon>Kribbella</taxon>
    </lineage>
</organism>
<feature type="signal peptide" evidence="1">
    <location>
        <begin position="1"/>
        <end position="29"/>
    </location>
</feature>
<accession>A0ABS4UQI7</accession>
<comment type="caution">
    <text evidence="2">The sequence shown here is derived from an EMBL/GenBank/DDBJ whole genome shotgun (WGS) entry which is preliminary data.</text>
</comment>
<keyword evidence="3" id="KW-1185">Reference proteome</keyword>
<gene>
    <name evidence="2" type="ORF">JOF29_005018</name>
</gene>
<proteinExistence type="predicted"/>
<protein>
    <submittedName>
        <fullName evidence="2">Uncharacterized protein</fullName>
    </submittedName>
</protein>
<feature type="chain" id="PRO_5047368869" evidence="1">
    <location>
        <begin position="30"/>
        <end position="348"/>
    </location>
</feature>
<reference evidence="2 3" key="1">
    <citation type="submission" date="2021-03" db="EMBL/GenBank/DDBJ databases">
        <title>Sequencing the genomes of 1000 actinobacteria strains.</title>
        <authorList>
            <person name="Klenk H.-P."/>
        </authorList>
    </citation>
    <scope>NUCLEOTIDE SEQUENCE [LARGE SCALE GENOMIC DNA]</scope>
    <source>
        <strain evidence="2 3">DSM 18824</strain>
    </source>
</reference>
<evidence type="ECO:0000313" key="3">
    <source>
        <dbReference type="Proteomes" id="UP000755585"/>
    </source>
</evidence>
<sequence>MRINRVLTAMLAVPLLGLGFATAPLAAHADPDPDLKITSITLNKTAVAVSGLNTVPVTVTVTGSYAPEPTTTLNVVLERTGGTGMDPSLLSTNLVRNQAAGTWSGSVLVPSTANGTFKVTGAQTGPFFPGSGSMTTPTPYSGPTLTVTGTHQPRITASVTPKVVPRNKPYTIKWAVTDAQTGKPYGTRVRVALENDNLCVEYMGPGHTDLTDVNGVVTKSYPGSLGDYLNCLLLPGNPNTTGWLSFFVSRPVSKPTVTAVPSRTSAPVGAIVPVNGAVHTVAAGCKVYLQRLYGATQWRTVSTGQVRSSGRYTVNAQPAYKGSIPYRSYVPPCNSIAAFSKAFSIRGT</sequence>
<dbReference type="Proteomes" id="UP000755585">
    <property type="component" value="Unassembled WGS sequence"/>
</dbReference>